<evidence type="ECO:0000313" key="13">
    <source>
        <dbReference type="EMBL" id="QWF70766.1"/>
    </source>
</evidence>
<proteinExistence type="inferred from homology"/>
<evidence type="ECO:0000313" key="14">
    <source>
        <dbReference type="Proteomes" id="UP000676649"/>
    </source>
</evidence>
<dbReference type="InterPro" id="IPR000836">
    <property type="entry name" value="PRTase_dom"/>
</dbReference>
<evidence type="ECO:0000259" key="12">
    <source>
        <dbReference type="Pfam" id="PF00156"/>
    </source>
</evidence>
<dbReference type="KEGG" id="mpad:KEF85_15825"/>
<organism evidence="13 14">
    <name type="scientific">Methylomonas paludis</name>
    <dbReference type="NCBI Taxonomy" id="1173101"/>
    <lineage>
        <taxon>Bacteria</taxon>
        <taxon>Pseudomonadati</taxon>
        <taxon>Pseudomonadota</taxon>
        <taxon>Gammaproteobacteria</taxon>
        <taxon>Methylococcales</taxon>
        <taxon>Methylococcaceae</taxon>
        <taxon>Methylomonas</taxon>
    </lineage>
</organism>
<comment type="subcellular location">
    <subcellularLocation>
        <location evidence="3 11">Cytoplasm</location>
    </subcellularLocation>
</comment>
<name>A0A975MNS9_9GAMM</name>
<evidence type="ECO:0000256" key="3">
    <source>
        <dbReference type="ARBA" id="ARBA00004496"/>
    </source>
</evidence>
<evidence type="ECO:0000256" key="9">
    <source>
        <dbReference type="ARBA" id="ARBA00022679"/>
    </source>
</evidence>
<evidence type="ECO:0000256" key="10">
    <source>
        <dbReference type="ARBA" id="ARBA00022726"/>
    </source>
</evidence>
<comment type="pathway">
    <text evidence="4 11">Purine metabolism; AMP biosynthesis via salvage pathway; AMP from adenine: step 1/1.</text>
</comment>
<dbReference type="Pfam" id="PF00156">
    <property type="entry name" value="Pribosyltran"/>
    <property type="match status" value="1"/>
</dbReference>
<dbReference type="SUPFAM" id="SSF53271">
    <property type="entry name" value="PRTase-like"/>
    <property type="match status" value="1"/>
</dbReference>
<evidence type="ECO:0000256" key="7">
    <source>
        <dbReference type="ARBA" id="ARBA00022490"/>
    </source>
</evidence>
<accession>A0A975MNS9</accession>
<keyword evidence="14" id="KW-1185">Reference proteome</keyword>
<dbReference type="NCBIfam" id="NF002636">
    <property type="entry name" value="PRK02304.1-5"/>
    <property type="match status" value="1"/>
</dbReference>
<dbReference type="GO" id="GO:0016208">
    <property type="term" value="F:AMP binding"/>
    <property type="evidence" value="ECO:0007669"/>
    <property type="project" value="TreeGrafter"/>
</dbReference>
<dbReference type="HAMAP" id="MF_00004">
    <property type="entry name" value="Aden_phosphoribosyltr"/>
    <property type="match status" value="1"/>
</dbReference>
<dbReference type="CDD" id="cd06223">
    <property type="entry name" value="PRTases_typeI"/>
    <property type="match status" value="1"/>
</dbReference>
<comment type="function">
    <text evidence="2 11">Catalyzes a salvage reaction resulting in the formation of AMP, that is energically less costly than de novo synthesis.</text>
</comment>
<dbReference type="GO" id="GO:0006168">
    <property type="term" value="P:adenine salvage"/>
    <property type="evidence" value="ECO:0007669"/>
    <property type="project" value="InterPro"/>
</dbReference>
<dbReference type="PANTHER" id="PTHR32315:SF3">
    <property type="entry name" value="ADENINE PHOSPHORIBOSYLTRANSFERASE"/>
    <property type="match status" value="1"/>
</dbReference>
<dbReference type="GO" id="GO:0005737">
    <property type="term" value="C:cytoplasm"/>
    <property type="evidence" value="ECO:0007669"/>
    <property type="project" value="UniProtKB-SubCell"/>
</dbReference>
<protein>
    <recommendedName>
        <fullName evidence="6 11">Adenine phosphoribosyltransferase</fullName>
        <shortName evidence="11">APRT</shortName>
        <ecNumber evidence="6 11">2.4.2.7</ecNumber>
    </recommendedName>
</protein>
<dbReference type="RefSeq" id="WP_215582201.1">
    <property type="nucleotide sequence ID" value="NZ_CP073754.1"/>
</dbReference>
<dbReference type="GO" id="GO:0044209">
    <property type="term" value="P:AMP salvage"/>
    <property type="evidence" value="ECO:0007669"/>
    <property type="project" value="UniProtKB-UniRule"/>
</dbReference>
<dbReference type="NCBIfam" id="NF002634">
    <property type="entry name" value="PRK02304.1-3"/>
    <property type="match status" value="1"/>
</dbReference>
<dbReference type="InterPro" id="IPR050054">
    <property type="entry name" value="UPRTase/APRTase"/>
</dbReference>
<evidence type="ECO:0000256" key="2">
    <source>
        <dbReference type="ARBA" id="ARBA00003968"/>
    </source>
</evidence>
<dbReference type="Gene3D" id="3.40.50.2020">
    <property type="match status" value="1"/>
</dbReference>
<dbReference type="Proteomes" id="UP000676649">
    <property type="component" value="Chromosome"/>
</dbReference>
<dbReference type="NCBIfam" id="TIGR01090">
    <property type="entry name" value="apt"/>
    <property type="match status" value="1"/>
</dbReference>
<dbReference type="FunFam" id="3.40.50.2020:FF:000021">
    <property type="entry name" value="Adenine phosphoribosyltransferase"/>
    <property type="match status" value="1"/>
</dbReference>
<evidence type="ECO:0000256" key="11">
    <source>
        <dbReference type="HAMAP-Rule" id="MF_00004"/>
    </source>
</evidence>
<reference evidence="13" key="1">
    <citation type="submission" date="2021-04" db="EMBL/GenBank/DDBJ databases">
        <title>Draft genome sequence data of methanotrophic Methylovulum sp. strain S1L and Methylomonas sp. strain S2AM isolated from boreal lake water columns.</title>
        <authorList>
            <person name="Rissanen A.J."/>
            <person name="Mangayil R."/>
            <person name="Svenning M.M."/>
            <person name="Khanongnuch R."/>
        </authorList>
    </citation>
    <scope>NUCLEOTIDE SEQUENCE</scope>
    <source>
        <strain evidence="13">S2AM</strain>
    </source>
</reference>
<dbReference type="InterPro" id="IPR005764">
    <property type="entry name" value="Ade_phspho_trans"/>
</dbReference>
<evidence type="ECO:0000256" key="4">
    <source>
        <dbReference type="ARBA" id="ARBA00004659"/>
    </source>
</evidence>
<dbReference type="EC" id="2.4.2.7" evidence="6 11"/>
<keyword evidence="10 11" id="KW-0660">Purine salvage</keyword>
<evidence type="ECO:0000256" key="5">
    <source>
        <dbReference type="ARBA" id="ARBA00008391"/>
    </source>
</evidence>
<dbReference type="AlphaFoldDB" id="A0A975MNS9"/>
<evidence type="ECO:0000256" key="1">
    <source>
        <dbReference type="ARBA" id="ARBA00000868"/>
    </source>
</evidence>
<comment type="catalytic activity">
    <reaction evidence="1 11">
        <text>AMP + diphosphate = 5-phospho-alpha-D-ribose 1-diphosphate + adenine</text>
        <dbReference type="Rhea" id="RHEA:16609"/>
        <dbReference type="ChEBI" id="CHEBI:16708"/>
        <dbReference type="ChEBI" id="CHEBI:33019"/>
        <dbReference type="ChEBI" id="CHEBI:58017"/>
        <dbReference type="ChEBI" id="CHEBI:456215"/>
        <dbReference type="EC" id="2.4.2.7"/>
    </reaction>
</comment>
<evidence type="ECO:0000256" key="6">
    <source>
        <dbReference type="ARBA" id="ARBA00011893"/>
    </source>
</evidence>
<feature type="domain" description="Phosphoribosyltransferase" evidence="12">
    <location>
        <begin position="33"/>
        <end position="152"/>
    </location>
</feature>
<keyword evidence="8 11" id="KW-0328">Glycosyltransferase</keyword>
<dbReference type="GO" id="GO:0002055">
    <property type="term" value="F:adenine binding"/>
    <property type="evidence" value="ECO:0007669"/>
    <property type="project" value="TreeGrafter"/>
</dbReference>
<keyword evidence="9 11" id="KW-0808">Transferase</keyword>
<gene>
    <name evidence="11" type="primary">apt</name>
    <name evidence="13" type="ORF">KEF85_15825</name>
</gene>
<comment type="similarity">
    <text evidence="5 11">Belongs to the purine/pyrimidine phosphoribosyltransferase family.</text>
</comment>
<keyword evidence="7 11" id="KW-0963">Cytoplasm</keyword>
<dbReference type="EMBL" id="CP073754">
    <property type="protein sequence ID" value="QWF70766.1"/>
    <property type="molecule type" value="Genomic_DNA"/>
</dbReference>
<sequence length="171" mass="18869">MQSIKQKIRDIPDFPKPGIVFKDITPLVKDPVACRRAIQLLIQPFLDKDITAVAGMEARGFIFGALAAWELGIPFIPLRKPGKLPYDVQSICYDLEYGSAQLEIHIDALDSTDRVLLIDDLLATGGTAKASCELIELLGASVVACGFVIELDFLQGREKLQGYEVHSLLHY</sequence>
<dbReference type="GO" id="GO:0003999">
    <property type="term" value="F:adenine phosphoribosyltransferase activity"/>
    <property type="evidence" value="ECO:0007669"/>
    <property type="project" value="UniProtKB-UniRule"/>
</dbReference>
<dbReference type="GO" id="GO:0006166">
    <property type="term" value="P:purine ribonucleoside salvage"/>
    <property type="evidence" value="ECO:0007669"/>
    <property type="project" value="UniProtKB-UniRule"/>
</dbReference>
<comment type="subunit">
    <text evidence="11">Homodimer.</text>
</comment>
<dbReference type="PANTHER" id="PTHR32315">
    <property type="entry name" value="ADENINE PHOSPHORIBOSYLTRANSFERASE"/>
    <property type="match status" value="1"/>
</dbReference>
<evidence type="ECO:0000256" key="8">
    <source>
        <dbReference type="ARBA" id="ARBA00022676"/>
    </source>
</evidence>
<dbReference type="InterPro" id="IPR029057">
    <property type="entry name" value="PRTase-like"/>
</dbReference>